<evidence type="ECO:0000313" key="3">
    <source>
        <dbReference type="Proteomes" id="UP001597163"/>
    </source>
</evidence>
<gene>
    <name evidence="2" type="ORF">ACFQ2E_05380</name>
</gene>
<dbReference type="Proteomes" id="UP001597163">
    <property type="component" value="Unassembled WGS sequence"/>
</dbReference>
<evidence type="ECO:0000256" key="1">
    <source>
        <dbReference type="SAM" id="SignalP"/>
    </source>
</evidence>
<accession>A0ABW3R9W5</accession>
<evidence type="ECO:0008006" key="4">
    <source>
        <dbReference type="Google" id="ProtNLM"/>
    </source>
</evidence>
<feature type="signal peptide" evidence="1">
    <location>
        <begin position="1"/>
        <end position="21"/>
    </location>
</feature>
<name>A0ABW3R9W5_9FLAO</name>
<reference evidence="3" key="1">
    <citation type="journal article" date="2019" name="Int. J. Syst. Evol. Microbiol.">
        <title>The Global Catalogue of Microorganisms (GCM) 10K type strain sequencing project: providing services to taxonomists for standard genome sequencing and annotation.</title>
        <authorList>
            <consortium name="The Broad Institute Genomics Platform"/>
            <consortium name="The Broad Institute Genome Sequencing Center for Infectious Disease"/>
            <person name="Wu L."/>
            <person name="Ma J."/>
        </authorList>
    </citation>
    <scope>NUCLEOTIDE SEQUENCE [LARGE SCALE GENOMIC DNA]</scope>
    <source>
        <strain evidence="3">CCUG 63246</strain>
    </source>
</reference>
<organism evidence="2 3">
    <name type="scientific">Hwangdonia seohaensis</name>
    <dbReference type="NCBI Taxonomy" id="1240727"/>
    <lineage>
        <taxon>Bacteria</taxon>
        <taxon>Pseudomonadati</taxon>
        <taxon>Bacteroidota</taxon>
        <taxon>Flavobacteriia</taxon>
        <taxon>Flavobacteriales</taxon>
        <taxon>Flavobacteriaceae</taxon>
        <taxon>Hwangdonia</taxon>
    </lineage>
</organism>
<dbReference type="RefSeq" id="WP_311937541.1">
    <property type="nucleotide sequence ID" value="NZ_JAVSCK010000002.1"/>
</dbReference>
<proteinExistence type="predicted"/>
<feature type="chain" id="PRO_5045458025" description="GLPGLI family protein" evidence="1">
    <location>
        <begin position="22"/>
        <end position="301"/>
    </location>
</feature>
<sequence>MKPKLIILSLICLLSCIGVEAQLLDELKKRAKKKGYETREVSLDTSDNAKHRTTSYEDEELVINSAIDYFTTDVVMKLYHDSDAVVHTQYFDAETIAMRTEVPGNSEKPLFQDRKGFIYGYDTETGQYEKRTLASSGMMGFMMAGMIPQAYKLPPEPYIEAFQALEEKDLALSFLVLEMAFIYKPQHFIDNDYYIASKTNCNGSNNCTKFSYNDAEYPGSYILFDDKKRLMELYINTINPQVKEDDHPTGKFVFSYENVKVTLPEAIEKSLMPGPLGKIIPLEKGLEPWKHNKKDKQKNKN</sequence>
<comment type="caution">
    <text evidence="2">The sequence shown here is derived from an EMBL/GenBank/DDBJ whole genome shotgun (WGS) entry which is preliminary data.</text>
</comment>
<evidence type="ECO:0000313" key="2">
    <source>
        <dbReference type="EMBL" id="MFD1161836.1"/>
    </source>
</evidence>
<keyword evidence="3" id="KW-1185">Reference proteome</keyword>
<dbReference type="EMBL" id="JBHTLJ010000002">
    <property type="protein sequence ID" value="MFD1161836.1"/>
    <property type="molecule type" value="Genomic_DNA"/>
</dbReference>
<keyword evidence="1" id="KW-0732">Signal</keyword>
<protein>
    <recommendedName>
        <fullName evidence="4">GLPGLI family protein</fullName>
    </recommendedName>
</protein>